<evidence type="ECO:0000256" key="1">
    <source>
        <dbReference type="SAM" id="MobiDB-lite"/>
    </source>
</evidence>
<feature type="compositionally biased region" description="Polar residues" evidence="1">
    <location>
        <begin position="90"/>
        <end position="109"/>
    </location>
</feature>
<proteinExistence type="predicted"/>
<comment type="caution">
    <text evidence="2">The sequence shown here is derived from an EMBL/GenBank/DDBJ whole genome shotgun (WGS) entry which is preliminary data.</text>
</comment>
<feature type="compositionally biased region" description="Polar residues" evidence="1">
    <location>
        <begin position="39"/>
        <end position="49"/>
    </location>
</feature>
<dbReference type="AlphaFoldDB" id="A0A7J7VRG3"/>
<organism evidence="2 3">
    <name type="scientific">Rhinolophus ferrumequinum</name>
    <name type="common">Greater horseshoe bat</name>
    <dbReference type="NCBI Taxonomy" id="59479"/>
    <lineage>
        <taxon>Eukaryota</taxon>
        <taxon>Metazoa</taxon>
        <taxon>Chordata</taxon>
        <taxon>Craniata</taxon>
        <taxon>Vertebrata</taxon>
        <taxon>Euteleostomi</taxon>
        <taxon>Mammalia</taxon>
        <taxon>Eutheria</taxon>
        <taxon>Laurasiatheria</taxon>
        <taxon>Chiroptera</taxon>
        <taxon>Yinpterochiroptera</taxon>
        <taxon>Rhinolophoidea</taxon>
        <taxon>Rhinolophidae</taxon>
        <taxon>Rhinolophinae</taxon>
        <taxon>Rhinolophus</taxon>
    </lineage>
</organism>
<accession>A0A7J7VRG3</accession>
<name>A0A7J7VRG3_RHIFE</name>
<protein>
    <submittedName>
        <fullName evidence="2">Uncharacterized protein</fullName>
    </submittedName>
</protein>
<sequence>MPWLAWRSQEEDKRLTEKSQTTSGKISQPTADPRRGKWQLSSSSHSESVPQCVPGRPLTSPELLSLRWSPRGMLSVVVQICTPKPRVPGTSASDAISHQATGISSSRPQPNRAVCNLELRIKQQKDCCVVVRGEEVGNAPSDLGGREDLGKPGPAHKEKKKKAF</sequence>
<reference evidence="2 3" key="1">
    <citation type="journal article" date="2020" name="Nature">
        <title>Six reference-quality genomes reveal evolution of bat adaptations.</title>
        <authorList>
            <person name="Jebb D."/>
            <person name="Huang Z."/>
            <person name="Pippel M."/>
            <person name="Hughes G.M."/>
            <person name="Lavrichenko K."/>
            <person name="Devanna P."/>
            <person name="Winkler S."/>
            <person name="Jermiin L.S."/>
            <person name="Skirmuntt E.C."/>
            <person name="Katzourakis A."/>
            <person name="Burkitt-Gray L."/>
            <person name="Ray D.A."/>
            <person name="Sullivan K.A.M."/>
            <person name="Roscito J.G."/>
            <person name="Kirilenko B.M."/>
            <person name="Davalos L.M."/>
            <person name="Corthals A.P."/>
            <person name="Power M.L."/>
            <person name="Jones G."/>
            <person name="Ransome R.D."/>
            <person name="Dechmann D.K.N."/>
            <person name="Locatelli A.G."/>
            <person name="Puechmaille S.J."/>
            <person name="Fedrigo O."/>
            <person name="Jarvis E.D."/>
            <person name="Hiller M."/>
            <person name="Vernes S.C."/>
            <person name="Myers E.W."/>
            <person name="Teeling E.C."/>
        </authorList>
    </citation>
    <scope>NUCLEOTIDE SEQUENCE [LARGE SCALE GENOMIC DNA]</scope>
    <source>
        <strain evidence="2">MRhiFer1</strain>
        <tissue evidence="2">Lung</tissue>
    </source>
</reference>
<feature type="region of interest" description="Disordered" evidence="1">
    <location>
        <begin position="85"/>
        <end position="109"/>
    </location>
</feature>
<evidence type="ECO:0000313" key="2">
    <source>
        <dbReference type="EMBL" id="KAF6327581.1"/>
    </source>
</evidence>
<gene>
    <name evidence="2" type="ORF">mRhiFer1_008292</name>
</gene>
<evidence type="ECO:0000313" key="3">
    <source>
        <dbReference type="Proteomes" id="UP000585614"/>
    </source>
</evidence>
<dbReference type="Proteomes" id="UP000585614">
    <property type="component" value="Unassembled WGS sequence"/>
</dbReference>
<dbReference type="EMBL" id="JACAGC010000012">
    <property type="protein sequence ID" value="KAF6327581.1"/>
    <property type="molecule type" value="Genomic_DNA"/>
</dbReference>
<feature type="compositionally biased region" description="Polar residues" evidence="1">
    <location>
        <begin position="18"/>
        <end position="30"/>
    </location>
</feature>
<feature type="compositionally biased region" description="Basic and acidic residues" evidence="1">
    <location>
        <begin position="8"/>
        <end position="17"/>
    </location>
</feature>
<feature type="region of interest" description="Disordered" evidence="1">
    <location>
        <begin position="1"/>
        <end position="56"/>
    </location>
</feature>
<feature type="region of interest" description="Disordered" evidence="1">
    <location>
        <begin position="136"/>
        <end position="164"/>
    </location>
</feature>